<dbReference type="GO" id="GO:0005765">
    <property type="term" value="C:lysosomal membrane"/>
    <property type="evidence" value="ECO:0007669"/>
    <property type="project" value="UniProtKB-SubCell"/>
</dbReference>
<comment type="subunit">
    <text evidence="10">Interacts (via lumenal domain) with lysosomal protein MFSD1; the interaction starts while both proteins are still in the endoplasmic reticulum and is required for stabilization of MFSD1 in lysosomes but has no direct effect on its targeting to lysosomes or transporter activity.</text>
</comment>
<evidence type="ECO:0000256" key="8">
    <source>
        <dbReference type="ARBA" id="ARBA00024176"/>
    </source>
</evidence>
<accession>A0A7K6NIE7</accession>
<comment type="caution">
    <text evidence="12">The sequence shown here is derived from an EMBL/GenBank/DDBJ whole genome shotgun (WGS) entry which is preliminary data.</text>
</comment>
<evidence type="ECO:0000256" key="3">
    <source>
        <dbReference type="ARBA" id="ARBA00022729"/>
    </source>
</evidence>
<dbReference type="PANTHER" id="PTHR31981">
    <property type="entry name" value="GLYCOSYLATED LYSOSOMAL MEMBRANE PROTEIN"/>
    <property type="match status" value="1"/>
</dbReference>
<reference evidence="12 13" key="1">
    <citation type="submission" date="2019-09" db="EMBL/GenBank/DDBJ databases">
        <title>Bird 10,000 Genomes (B10K) Project - Family phase.</title>
        <authorList>
            <person name="Zhang G."/>
        </authorList>
    </citation>
    <scope>NUCLEOTIDE SEQUENCE [LARGE SCALE GENOMIC DNA]</scope>
    <source>
        <strain evidence="12">B10K-DU-029-80</strain>
        <tissue evidence="12">Muscle</tissue>
    </source>
</reference>
<evidence type="ECO:0000256" key="10">
    <source>
        <dbReference type="ARBA" id="ARBA00044960"/>
    </source>
</evidence>
<evidence type="ECO:0000256" key="1">
    <source>
        <dbReference type="ARBA" id="ARBA00010599"/>
    </source>
</evidence>
<feature type="non-terminal residue" evidence="12">
    <location>
        <position position="366"/>
    </location>
</feature>
<name>A0A7K6NIE7_PEDTO</name>
<keyword evidence="7" id="KW-0458">Lysosome</keyword>
<dbReference type="EMBL" id="VZRU01011202">
    <property type="protein sequence ID" value="NWW49021.1"/>
    <property type="molecule type" value="Genomic_DNA"/>
</dbReference>
<evidence type="ECO:0000256" key="11">
    <source>
        <dbReference type="SAM" id="Phobius"/>
    </source>
</evidence>
<keyword evidence="6" id="KW-0325">Glycoprotein</keyword>
<evidence type="ECO:0000256" key="5">
    <source>
        <dbReference type="ARBA" id="ARBA00023136"/>
    </source>
</evidence>
<comment type="function">
    <text evidence="8">Required to protect lysosomal transporter MFSD1 from lysosomal proteolysis and for MFSD1 lysosomal localization.</text>
</comment>
<evidence type="ECO:0000256" key="7">
    <source>
        <dbReference type="ARBA" id="ARBA00023228"/>
    </source>
</evidence>
<keyword evidence="13" id="KW-1185">Reference proteome</keyword>
<keyword evidence="3" id="KW-0732">Signal</keyword>
<evidence type="ECO:0000256" key="6">
    <source>
        <dbReference type="ARBA" id="ARBA00023180"/>
    </source>
</evidence>
<dbReference type="AlphaFoldDB" id="A0A7K6NIE7"/>
<sequence>MQYNPGWNNSSVNLLHVRAAGPADTLHYVWSSIGAPAVLLVATASGSSVLRLDWTRLLSPHPAGAVWIDPPSSVLYSAAVVFTKVFEYREAEEPEELFYPTYDLSGFSWESINRTLNHTALTAEFSGVPAADPDGGFSNGSVRFRVTAYGAGGRDRRLPSLQHTANSSQVEFVLAGVAPRGNGSRFALEVATVEEAGVEQELRSTRSIDDEYTPTIFEMLSLVARSPNDSSRRSFLQWKATAYGSRSPRREDNIQCRSGGLQVANWTLPTSSIVRAYFGEGVGSSYTVSAINISFGGEDGEVYQEKRYLSWSALLGFGQPPRDTFSPLVISIMAVALGTPLALLLLGGCVLLFAQRKRYSEYEPIN</sequence>
<keyword evidence="2 11" id="KW-0812">Transmembrane</keyword>
<evidence type="ECO:0000256" key="4">
    <source>
        <dbReference type="ARBA" id="ARBA00022989"/>
    </source>
</evidence>
<feature type="non-terminal residue" evidence="12">
    <location>
        <position position="1"/>
    </location>
</feature>
<dbReference type="InterPro" id="IPR029382">
    <property type="entry name" value="NCU-G1"/>
</dbReference>
<keyword evidence="4 11" id="KW-1133">Transmembrane helix</keyword>
<evidence type="ECO:0000256" key="9">
    <source>
        <dbReference type="ARBA" id="ARBA00024189"/>
    </source>
</evidence>
<evidence type="ECO:0000313" key="13">
    <source>
        <dbReference type="Proteomes" id="UP000565207"/>
    </source>
</evidence>
<dbReference type="PANTHER" id="PTHR31981:SF1">
    <property type="entry name" value="GLYCOSYLATED LYSOSOMAL MEMBRANE PROTEIN"/>
    <property type="match status" value="1"/>
</dbReference>
<evidence type="ECO:0000313" key="12">
    <source>
        <dbReference type="EMBL" id="NWW49021.1"/>
    </source>
</evidence>
<gene>
    <name evidence="12" type="primary">Glmpb</name>
    <name evidence="12" type="ORF">PEDTOR_R09543</name>
</gene>
<dbReference type="Pfam" id="PF15065">
    <property type="entry name" value="NCU-G1"/>
    <property type="match status" value="1"/>
</dbReference>
<dbReference type="Proteomes" id="UP000565207">
    <property type="component" value="Unassembled WGS sequence"/>
</dbReference>
<keyword evidence="5 11" id="KW-0472">Membrane</keyword>
<comment type="subcellular location">
    <subcellularLocation>
        <location evidence="9">Lysosome membrane</location>
        <topology evidence="9">Single-pass type I membrane protein</topology>
        <orientation evidence="9">Lumenal side</orientation>
    </subcellularLocation>
</comment>
<comment type="similarity">
    <text evidence="1">Belongs to the GLMP family.</text>
</comment>
<feature type="transmembrane region" description="Helical" evidence="11">
    <location>
        <begin position="328"/>
        <end position="354"/>
    </location>
</feature>
<evidence type="ECO:0000256" key="2">
    <source>
        <dbReference type="ARBA" id="ARBA00022692"/>
    </source>
</evidence>
<proteinExistence type="inferred from homology"/>
<protein>
    <submittedName>
        <fullName evidence="12">GLMPB protein</fullName>
    </submittedName>
</protein>
<organism evidence="12 13">
    <name type="scientific">Pedionomus torquatus</name>
    <name type="common">Plains-wanderer</name>
    <dbReference type="NCBI Taxonomy" id="227192"/>
    <lineage>
        <taxon>Eukaryota</taxon>
        <taxon>Metazoa</taxon>
        <taxon>Chordata</taxon>
        <taxon>Craniata</taxon>
        <taxon>Vertebrata</taxon>
        <taxon>Euteleostomi</taxon>
        <taxon>Archelosauria</taxon>
        <taxon>Archosauria</taxon>
        <taxon>Dinosauria</taxon>
        <taxon>Saurischia</taxon>
        <taxon>Theropoda</taxon>
        <taxon>Coelurosauria</taxon>
        <taxon>Aves</taxon>
        <taxon>Neognathae</taxon>
        <taxon>Neoaves</taxon>
        <taxon>Charadriiformes</taxon>
        <taxon>Pedionomidae</taxon>
        <taxon>Pedionomus</taxon>
    </lineage>
</organism>